<keyword evidence="2" id="KW-0472">Membrane</keyword>
<dbReference type="EMBL" id="CP054705">
    <property type="protein sequence ID" value="QQK78316.1"/>
    <property type="molecule type" value="Genomic_DNA"/>
</dbReference>
<feature type="transmembrane region" description="Helical" evidence="2">
    <location>
        <begin position="34"/>
        <end position="52"/>
    </location>
</feature>
<feature type="domain" description="Peptidase M56" evidence="4">
    <location>
        <begin position="4"/>
        <end position="296"/>
    </location>
</feature>
<organism evidence="5 6">
    <name type="scientific">Salicibibacter cibarius</name>
    <dbReference type="NCBI Taxonomy" id="2743000"/>
    <lineage>
        <taxon>Bacteria</taxon>
        <taxon>Bacillati</taxon>
        <taxon>Bacillota</taxon>
        <taxon>Bacilli</taxon>
        <taxon>Bacillales</taxon>
        <taxon>Bacillaceae</taxon>
        <taxon>Salicibibacter</taxon>
    </lineage>
</organism>
<evidence type="ECO:0000259" key="3">
    <source>
        <dbReference type="Pfam" id="PF00905"/>
    </source>
</evidence>
<name>A0A7T6Z7E2_9BACI</name>
<keyword evidence="6" id="KW-1185">Reference proteome</keyword>
<gene>
    <name evidence="5" type="primary">blaR1</name>
    <name evidence="5" type="ORF">HUG15_12515</name>
</gene>
<dbReference type="Proteomes" id="UP000595823">
    <property type="component" value="Chromosome"/>
</dbReference>
<feature type="transmembrane region" description="Helical" evidence="2">
    <location>
        <begin position="213"/>
        <end position="232"/>
    </location>
</feature>
<dbReference type="GO" id="GO:0008658">
    <property type="term" value="F:penicillin binding"/>
    <property type="evidence" value="ECO:0007669"/>
    <property type="project" value="InterPro"/>
</dbReference>
<dbReference type="InterPro" id="IPR008756">
    <property type="entry name" value="Peptidase_M56"/>
</dbReference>
<protein>
    <submittedName>
        <fullName evidence="5">BlaR1 family beta-lactam sensor/signal transducer</fullName>
    </submittedName>
</protein>
<accession>A0A7T6Z7E2</accession>
<dbReference type="Pfam" id="PF00905">
    <property type="entry name" value="Transpeptidase"/>
    <property type="match status" value="1"/>
</dbReference>
<feature type="transmembrane region" description="Helical" evidence="2">
    <location>
        <begin position="6"/>
        <end position="22"/>
    </location>
</feature>
<dbReference type="Pfam" id="PF05569">
    <property type="entry name" value="Peptidase_M56"/>
    <property type="match status" value="1"/>
</dbReference>
<evidence type="ECO:0000259" key="4">
    <source>
        <dbReference type="Pfam" id="PF05569"/>
    </source>
</evidence>
<dbReference type="AlphaFoldDB" id="A0A7T6Z7E2"/>
<keyword evidence="2" id="KW-1133">Transmembrane helix</keyword>
<dbReference type="SUPFAM" id="SSF56601">
    <property type="entry name" value="beta-lactamase/transpeptidase-like"/>
    <property type="match status" value="1"/>
</dbReference>
<evidence type="ECO:0000256" key="1">
    <source>
        <dbReference type="ARBA" id="ARBA00011075"/>
    </source>
</evidence>
<dbReference type="InterPro" id="IPR012338">
    <property type="entry name" value="Beta-lactam/transpept-like"/>
</dbReference>
<keyword evidence="2" id="KW-0812">Transmembrane</keyword>
<dbReference type="CDD" id="cd07341">
    <property type="entry name" value="M56_BlaR1_MecR1_like"/>
    <property type="match status" value="1"/>
</dbReference>
<feature type="domain" description="Penicillin-binding protein transpeptidase" evidence="3">
    <location>
        <begin position="379"/>
        <end position="576"/>
    </location>
</feature>
<reference evidence="5 6" key="1">
    <citation type="submission" date="2020-06" db="EMBL/GenBank/DDBJ databases">
        <title>Genomic analysis of Salicibibacter sp. NKC5-3.</title>
        <authorList>
            <person name="Oh Y.J."/>
        </authorList>
    </citation>
    <scope>NUCLEOTIDE SEQUENCE [LARGE SCALE GENOMIC DNA]</scope>
    <source>
        <strain evidence="5 6">NKC5-3</strain>
    </source>
</reference>
<dbReference type="Gene3D" id="3.40.710.10">
    <property type="entry name" value="DD-peptidase/beta-lactamase superfamily"/>
    <property type="match status" value="1"/>
</dbReference>
<dbReference type="PANTHER" id="PTHR34978:SF3">
    <property type="entry name" value="SLR0241 PROTEIN"/>
    <property type="match status" value="1"/>
</dbReference>
<evidence type="ECO:0000313" key="5">
    <source>
        <dbReference type="EMBL" id="QQK78316.1"/>
    </source>
</evidence>
<feature type="transmembrane region" description="Helical" evidence="2">
    <location>
        <begin position="102"/>
        <end position="121"/>
    </location>
</feature>
<comment type="similarity">
    <text evidence="1">Belongs to the peptidase M56 family.</text>
</comment>
<dbReference type="PANTHER" id="PTHR34978">
    <property type="entry name" value="POSSIBLE SENSOR-TRANSDUCER PROTEIN BLAR"/>
    <property type="match status" value="1"/>
</dbReference>
<evidence type="ECO:0000313" key="6">
    <source>
        <dbReference type="Proteomes" id="UP000595823"/>
    </source>
</evidence>
<proteinExistence type="inferred from homology"/>
<evidence type="ECO:0000256" key="2">
    <source>
        <dbReference type="SAM" id="Phobius"/>
    </source>
</evidence>
<sequence length="593" mass="69158">MVLSIVFSTATIAMILLIRRFYGNKLTAKWKYYMWFFLLISLTIPLLPIQYIDWKHSVPQANNSIMNTSQHSETSTSVNNGNWMNDFSYSVNRLDFTILSEIIFYGWMIGMVFFGVFAILAQVRIHRIKNASTTIENQDVRRLFARCKKSLGITQDLVMKESSVVTSPTTFGFFKTYILLPNDLDKSFSMREIELILLHELHHYKSKHVHVNYIFLVYQIMYWFHPLVWWAFKEMKLDREIACDAAVLHTLDRQSYKDYGNTLINFAHRYARFSSFHLTNQFFGSKTHLKKRIINIADYNGDSLPKKRKGIITCIFLSIVITIQVPVTAVTAEPNDYYDFDDDQPVYEDFSDDFGGYDGSFVLYSMQNEQYHIHNEEKGTLRMSPNSTYKPFSALFALEQNVISIDHSTLNWNGQPYAYNEWNRDQDLPSAMQHSVTWYFQELDKQVNEENIQSFLEKVDYGNHDLSGGIEEYWLESSLEISLIEQVQLLQDVYTNQFEFEEEHIQFLKDVMILEENDSGTLYGKTGTGNINGKHRNGLFIGFVETSNDTFFFATNIEENDHATGSKAAEITLDILNQKNIYHHRKEGKQNDT</sequence>
<dbReference type="NCBIfam" id="NF000326">
    <property type="entry name" value="blaR1_generic"/>
    <property type="match status" value="1"/>
</dbReference>
<dbReference type="InterPro" id="IPR052173">
    <property type="entry name" value="Beta-lactam_resp_regulator"/>
</dbReference>
<dbReference type="KEGG" id="scia:HUG15_12515"/>
<dbReference type="InterPro" id="IPR001460">
    <property type="entry name" value="PCN-bd_Tpept"/>
</dbReference>